<dbReference type="InterPro" id="IPR001387">
    <property type="entry name" value="Cro/C1-type_HTH"/>
</dbReference>
<keyword evidence="3" id="KW-1185">Reference proteome</keyword>
<comment type="caution">
    <text evidence="2">The sequence shown here is derived from an EMBL/GenBank/DDBJ whole genome shotgun (WGS) entry which is preliminary data.</text>
</comment>
<dbReference type="Pfam" id="PF19054">
    <property type="entry name" value="DUF5753"/>
    <property type="match status" value="1"/>
</dbReference>
<reference evidence="2 3" key="1">
    <citation type="journal article" date="2019" name="Int. J. Syst. Evol. Microbiol.">
        <title>The Global Catalogue of Microorganisms (GCM) 10K type strain sequencing project: providing services to taxonomists for standard genome sequencing and annotation.</title>
        <authorList>
            <consortium name="The Broad Institute Genomics Platform"/>
            <consortium name="The Broad Institute Genome Sequencing Center for Infectious Disease"/>
            <person name="Wu L."/>
            <person name="Ma J."/>
        </authorList>
    </citation>
    <scope>NUCLEOTIDE SEQUENCE [LARGE SCALE GENOMIC DNA]</scope>
    <source>
        <strain evidence="2 3">JCM 4316</strain>
    </source>
</reference>
<dbReference type="EMBL" id="BAAASD010000026">
    <property type="protein sequence ID" value="GAA2357462.1"/>
    <property type="molecule type" value="Genomic_DNA"/>
</dbReference>
<dbReference type="Gene3D" id="1.10.260.40">
    <property type="entry name" value="lambda repressor-like DNA-binding domains"/>
    <property type="match status" value="1"/>
</dbReference>
<dbReference type="CDD" id="cd00093">
    <property type="entry name" value="HTH_XRE"/>
    <property type="match status" value="1"/>
</dbReference>
<dbReference type="PROSITE" id="PS50943">
    <property type="entry name" value="HTH_CROC1"/>
    <property type="match status" value="1"/>
</dbReference>
<name>A0ABN3GPF5_9ACTN</name>
<dbReference type="InterPro" id="IPR010982">
    <property type="entry name" value="Lambda_DNA-bd_dom_sf"/>
</dbReference>
<organism evidence="2 3">
    <name type="scientific">Streptomyces cuspidosporus</name>
    <dbReference type="NCBI Taxonomy" id="66882"/>
    <lineage>
        <taxon>Bacteria</taxon>
        <taxon>Bacillati</taxon>
        <taxon>Actinomycetota</taxon>
        <taxon>Actinomycetes</taxon>
        <taxon>Kitasatosporales</taxon>
        <taxon>Streptomycetaceae</taxon>
        <taxon>Streptomyces</taxon>
    </lineage>
</organism>
<dbReference type="Proteomes" id="UP001500253">
    <property type="component" value="Unassembled WGS sequence"/>
</dbReference>
<dbReference type="RefSeq" id="WP_346176943.1">
    <property type="nucleotide sequence ID" value="NZ_BAAASD010000026.1"/>
</dbReference>
<feature type="domain" description="HTH cro/C1-type" evidence="1">
    <location>
        <begin position="17"/>
        <end position="72"/>
    </location>
</feature>
<gene>
    <name evidence="2" type="primary">whiJ_3</name>
    <name evidence="2" type="ORF">GCM10010246_53680</name>
</gene>
<evidence type="ECO:0000313" key="2">
    <source>
        <dbReference type="EMBL" id="GAA2357462.1"/>
    </source>
</evidence>
<protein>
    <submittedName>
        <fullName evidence="2">Transcriptional regulator WhiJ</fullName>
    </submittedName>
</protein>
<dbReference type="Pfam" id="PF13560">
    <property type="entry name" value="HTH_31"/>
    <property type="match status" value="1"/>
</dbReference>
<accession>A0ABN3GPF5</accession>
<dbReference type="InterPro" id="IPR043917">
    <property type="entry name" value="DUF5753"/>
</dbReference>
<evidence type="ECO:0000259" key="1">
    <source>
        <dbReference type="PROSITE" id="PS50943"/>
    </source>
</evidence>
<proteinExistence type="predicted"/>
<evidence type="ECO:0000313" key="3">
    <source>
        <dbReference type="Proteomes" id="UP001500253"/>
    </source>
</evidence>
<sequence>MPRSQPTARQRRLGSELRKMREAAGLTARLAAELIGTTPIQMSQVEAGKAGVSEARLRRMAAHYACFDEALISALVDMAGERGKGWWEEYRGSLAHGALDLAELEHHATYMRTLQAAYIPGLLQTEDYTRALLAYAVPVRPPADLEALVSFRQRRREVLGQEPARAFDAVIHESALRTRVADRKIAREQLSFALEQSERPNVTVRVIPFDVDGFGGAGNSMLYVGGPVPKLDTVQIDAVHGSFWMDAESQLAKYQTLLDKAVGSALPVEESRDFIHRLAQEL</sequence>
<dbReference type="SMART" id="SM00530">
    <property type="entry name" value="HTH_XRE"/>
    <property type="match status" value="1"/>
</dbReference>
<dbReference type="SUPFAM" id="SSF47413">
    <property type="entry name" value="lambda repressor-like DNA-binding domains"/>
    <property type="match status" value="1"/>
</dbReference>